<evidence type="ECO:0000313" key="9">
    <source>
        <dbReference type="EMBL" id="SHI76299.1"/>
    </source>
</evidence>
<feature type="modified residue" description="N6-(pyridoxal phosphate)lysine" evidence="8">
    <location>
        <position position="269"/>
    </location>
</feature>
<dbReference type="SUPFAM" id="SSF53383">
    <property type="entry name" value="PLP-dependent transferases"/>
    <property type="match status" value="1"/>
</dbReference>
<evidence type="ECO:0000256" key="3">
    <source>
        <dbReference type="ARBA" id="ARBA00004819"/>
    </source>
</evidence>
<dbReference type="InterPro" id="IPR049704">
    <property type="entry name" value="Aminotrans_3_PPA_site"/>
</dbReference>
<dbReference type="EC" id="5.4.3.8" evidence="8"/>
<dbReference type="NCBIfam" id="TIGR00713">
    <property type="entry name" value="hemL"/>
    <property type="match status" value="1"/>
</dbReference>
<reference evidence="9 10" key="1">
    <citation type="submission" date="2016-11" db="EMBL/GenBank/DDBJ databases">
        <authorList>
            <person name="Jaros S."/>
            <person name="Januszkiewicz K."/>
            <person name="Wedrychowicz H."/>
        </authorList>
    </citation>
    <scope>NUCLEOTIDE SEQUENCE [LARGE SCALE GENOMIC DNA]</scope>
    <source>
        <strain evidence="9 10">DSM 15970</strain>
    </source>
</reference>
<evidence type="ECO:0000256" key="8">
    <source>
        <dbReference type="HAMAP-Rule" id="MF_00375"/>
    </source>
</evidence>
<dbReference type="GO" id="GO:0030170">
    <property type="term" value="F:pyridoxal phosphate binding"/>
    <property type="evidence" value="ECO:0007669"/>
    <property type="project" value="InterPro"/>
</dbReference>
<evidence type="ECO:0000256" key="1">
    <source>
        <dbReference type="ARBA" id="ARBA00001579"/>
    </source>
</evidence>
<dbReference type="InterPro" id="IPR015422">
    <property type="entry name" value="PyrdxlP-dep_Trfase_small"/>
</dbReference>
<evidence type="ECO:0000256" key="6">
    <source>
        <dbReference type="ARBA" id="ARBA00023235"/>
    </source>
</evidence>
<comment type="subcellular location">
    <subcellularLocation>
        <location evidence="8">Cytoplasm</location>
    </subcellularLocation>
</comment>
<dbReference type="GO" id="GO:0006782">
    <property type="term" value="P:protoporphyrinogen IX biosynthetic process"/>
    <property type="evidence" value="ECO:0007669"/>
    <property type="project" value="UniProtKB-UniRule"/>
</dbReference>
<dbReference type="InterPro" id="IPR015421">
    <property type="entry name" value="PyrdxlP-dep_Trfase_major"/>
</dbReference>
<dbReference type="Gene3D" id="3.40.640.10">
    <property type="entry name" value="Type I PLP-dependent aspartate aminotransferase-like (Major domain)"/>
    <property type="match status" value="1"/>
</dbReference>
<comment type="catalytic activity">
    <reaction evidence="1 8">
        <text>(S)-4-amino-5-oxopentanoate = 5-aminolevulinate</text>
        <dbReference type="Rhea" id="RHEA:14265"/>
        <dbReference type="ChEBI" id="CHEBI:57501"/>
        <dbReference type="ChEBI" id="CHEBI:356416"/>
        <dbReference type="EC" id="5.4.3.8"/>
    </reaction>
</comment>
<sequence length="431" mass="46456">MENRHANSERLFGEAVSYIPGGVNSPVRAFSSVGMSPLFIKKSEGPHIIDADGNRYIDYVCSWGPMILGHNNSEVYDAVVEAAKNGLSFGYATEIEVKMAKLICEMVPSVQMVRMVNSGTEAVMSAIRAARGFTGRNKILKFEGCYHGHTDSMLVKAGSGLMTSGIPTSAGVPQGCTQDTLLAAYNDLEGIEKIFQTSGDEIAAVIVEPVAANMGVVLPGKGFLERLRSLCDSNGAVLIFDEVITGFRLSAGGAGEYFGIRPDLITFGKIIGAGMPVGAYGGSREIMECISPSGPVYQAGTLSGNPIAMNAGYTLLSILKNHPEYYAGINHNAETLFEGMKQIIREAGLPYRVNYIGSLGNVFFTDTDVTEYGSASKSDTKMYAQFFRFMLSQGICLAPSQFEAMFVSYAHDDSIIRDTLNAFEKFIHSLK</sequence>
<dbReference type="InterPro" id="IPR004639">
    <property type="entry name" value="4pyrrol_synth_GluAld_NH2Trfase"/>
</dbReference>
<dbReference type="GO" id="GO:0042286">
    <property type="term" value="F:glutamate-1-semialdehyde 2,1-aminomutase activity"/>
    <property type="evidence" value="ECO:0007669"/>
    <property type="project" value="UniProtKB-UniRule"/>
</dbReference>
<dbReference type="Proteomes" id="UP000184342">
    <property type="component" value="Unassembled WGS sequence"/>
</dbReference>
<comment type="similarity">
    <text evidence="4 8">Belongs to the class-III pyridoxal-phosphate-dependent aminotransferase family. HemL subfamily.</text>
</comment>
<dbReference type="HAMAP" id="MF_00375">
    <property type="entry name" value="HemL_aminotrans_3"/>
    <property type="match status" value="1"/>
</dbReference>
<evidence type="ECO:0000256" key="4">
    <source>
        <dbReference type="ARBA" id="ARBA00008981"/>
    </source>
</evidence>
<proteinExistence type="inferred from homology"/>
<comment type="subunit">
    <text evidence="8">Homodimer.</text>
</comment>
<keyword evidence="5 8" id="KW-0663">Pyridoxal phosphate</keyword>
<dbReference type="GO" id="GO:0005737">
    <property type="term" value="C:cytoplasm"/>
    <property type="evidence" value="ECO:0007669"/>
    <property type="project" value="UniProtKB-SubCell"/>
</dbReference>
<keyword evidence="7 8" id="KW-0627">Porphyrin biosynthesis</keyword>
<dbReference type="Pfam" id="PF00202">
    <property type="entry name" value="Aminotran_3"/>
    <property type="match status" value="1"/>
</dbReference>
<evidence type="ECO:0000313" key="10">
    <source>
        <dbReference type="Proteomes" id="UP000184342"/>
    </source>
</evidence>
<comment type="pathway">
    <text evidence="3">Porphyrin-containing compound metabolism; protoporphyrin-IX biosynthesis; 5-aminolevulinate from L-glutamyl-tRNA(Glu): step 2/2.</text>
</comment>
<evidence type="ECO:0000256" key="7">
    <source>
        <dbReference type="ARBA" id="ARBA00023244"/>
    </source>
</evidence>
<dbReference type="InterPro" id="IPR005814">
    <property type="entry name" value="Aminotrans_3"/>
</dbReference>
<protein>
    <recommendedName>
        <fullName evidence="8">Glutamate-1-semialdehyde 2,1-aminomutase</fullName>
        <shortName evidence="8">GSA</shortName>
        <ecNumber evidence="8">5.4.3.8</ecNumber>
    </recommendedName>
    <alternativeName>
        <fullName evidence="8">Glutamate-1-semialdehyde aminotransferase</fullName>
        <shortName evidence="8">GSA-AT</shortName>
    </alternativeName>
</protein>
<dbReference type="RefSeq" id="WP_073993064.1">
    <property type="nucleotide sequence ID" value="NZ_FQYT01000006.1"/>
</dbReference>
<keyword evidence="10" id="KW-1185">Reference proteome</keyword>
<dbReference type="InterPro" id="IPR015424">
    <property type="entry name" value="PyrdxlP-dep_Trfase"/>
</dbReference>
<dbReference type="PANTHER" id="PTHR43713">
    <property type="entry name" value="GLUTAMATE-1-SEMIALDEHYDE 2,1-AMINOMUTASE"/>
    <property type="match status" value="1"/>
</dbReference>
<gene>
    <name evidence="8" type="primary">hemL</name>
    <name evidence="9" type="ORF">SAMN02745691_00797</name>
</gene>
<accession>A0A1M6DT34</accession>
<dbReference type="EMBL" id="FQYT01000006">
    <property type="protein sequence ID" value="SHI76299.1"/>
    <property type="molecule type" value="Genomic_DNA"/>
</dbReference>
<dbReference type="OrthoDB" id="9807885at2"/>
<dbReference type="FunFam" id="3.40.640.10:FF:000021">
    <property type="entry name" value="Glutamate-1-semialdehyde 2,1-aminomutase"/>
    <property type="match status" value="1"/>
</dbReference>
<keyword evidence="6 8" id="KW-0413">Isomerase</keyword>
<name>A0A1M6DT34_9FIRM</name>
<dbReference type="STRING" id="1122934.SAMN02745691_00797"/>
<dbReference type="AlphaFoldDB" id="A0A1M6DT34"/>
<dbReference type="UniPathway" id="UPA00251">
    <property type="reaction ID" value="UER00317"/>
</dbReference>
<dbReference type="CDD" id="cd00610">
    <property type="entry name" value="OAT_like"/>
    <property type="match status" value="1"/>
</dbReference>
<organism evidence="9 10">
    <name type="scientific">Parasporobacterium paucivorans DSM 15970</name>
    <dbReference type="NCBI Taxonomy" id="1122934"/>
    <lineage>
        <taxon>Bacteria</taxon>
        <taxon>Bacillati</taxon>
        <taxon>Bacillota</taxon>
        <taxon>Clostridia</taxon>
        <taxon>Lachnospirales</taxon>
        <taxon>Lachnospiraceae</taxon>
        <taxon>Parasporobacterium</taxon>
    </lineage>
</organism>
<evidence type="ECO:0000256" key="5">
    <source>
        <dbReference type="ARBA" id="ARBA00022898"/>
    </source>
</evidence>
<dbReference type="NCBIfam" id="NF000818">
    <property type="entry name" value="PRK00062.1"/>
    <property type="match status" value="1"/>
</dbReference>
<dbReference type="PROSITE" id="PS00600">
    <property type="entry name" value="AA_TRANSFER_CLASS_3"/>
    <property type="match status" value="1"/>
</dbReference>
<keyword evidence="8" id="KW-0963">Cytoplasm</keyword>
<comment type="cofactor">
    <cofactor evidence="2 8">
        <name>pyridoxal 5'-phosphate</name>
        <dbReference type="ChEBI" id="CHEBI:597326"/>
    </cofactor>
</comment>
<dbReference type="PANTHER" id="PTHR43713:SF3">
    <property type="entry name" value="GLUTAMATE-1-SEMIALDEHYDE 2,1-AMINOMUTASE 1, CHLOROPLASTIC-RELATED"/>
    <property type="match status" value="1"/>
</dbReference>
<evidence type="ECO:0000256" key="2">
    <source>
        <dbReference type="ARBA" id="ARBA00001933"/>
    </source>
</evidence>
<dbReference type="GO" id="GO:0008483">
    <property type="term" value="F:transaminase activity"/>
    <property type="evidence" value="ECO:0007669"/>
    <property type="project" value="InterPro"/>
</dbReference>
<dbReference type="Gene3D" id="3.90.1150.10">
    <property type="entry name" value="Aspartate Aminotransferase, domain 1"/>
    <property type="match status" value="1"/>
</dbReference>